<dbReference type="Proteomes" id="UP001168620">
    <property type="component" value="Unassembled WGS sequence"/>
</dbReference>
<evidence type="ECO:0000256" key="8">
    <source>
        <dbReference type="SAM" id="Phobius"/>
    </source>
</evidence>
<gene>
    <name evidence="9" type="ORF">QWY28_05405</name>
</gene>
<feature type="transmembrane region" description="Helical" evidence="8">
    <location>
        <begin position="32"/>
        <end position="51"/>
    </location>
</feature>
<accession>A0ABT8FD44</accession>
<comment type="similarity">
    <text evidence="7">Belongs to the drug/metabolite transporter (DMT) superfamily. Small multidrug resistance (SMR) (TC 2.A.7.1) family.</text>
</comment>
<keyword evidence="2" id="KW-0813">Transport</keyword>
<dbReference type="PANTHER" id="PTHR30561">
    <property type="entry name" value="SMR FAMILY PROTON-DEPENDENT DRUG EFFLUX TRANSPORTER SUGE"/>
    <property type="match status" value="1"/>
</dbReference>
<dbReference type="PANTHER" id="PTHR30561:SF1">
    <property type="entry name" value="MULTIDRUG TRANSPORTER EMRE"/>
    <property type="match status" value="1"/>
</dbReference>
<keyword evidence="10" id="KW-1185">Reference proteome</keyword>
<evidence type="ECO:0000256" key="4">
    <source>
        <dbReference type="ARBA" id="ARBA00022692"/>
    </source>
</evidence>
<sequence length="110" mass="11193">MITYGLLALAIAVEVMATLALRASNGFSRLVPTLVVLAGYGASFYLLSVVLQRGLAIAVVYALWSAAGIVLITIIGAAFLEQHLSSVQVAGIALIVGGVLALELGASGHT</sequence>
<protein>
    <submittedName>
        <fullName evidence="9">SMR family transporter</fullName>
    </submittedName>
</protein>
<dbReference type="InterPro" id="IPR045324">
    <property type="entry name" value="Small_multidrug_res"/>
</dbReference>
<keyword evidence="3" id="KW-1003">Cell membrane</keyword>
<evidence type="ECO:0000313" key="10">
    <source>
        <dbReference type="Proteomes" id="UP001168620"/>
    </source>
</evidence>
<evidence type="ECO:0000256" key="6">
    <source>
        <dbReference type="ARBA" id="ARBA00023136"/>
    </source>
</evidence>
<keyword evidence="5 8" id="KW-1133">Transmembrane helix</keyword>
<dbReference type="InterPro" id="IPR000390">
    <property type="entry name" value="Small_drug/metabolite_transptr"/>
</dbReference>
<feature type="transmembrane region" description="Helical" evidence="8">
    <location>
        <begin position="86"/>
        <end position="106"/>
    </location>
</feature>
<organism evidence="9 10">
    <name type="scientific">Nocardioides oceani</name>
    <dbReference type="NCBI Taxonomy" id="3058369"/>
    <lineage>
        <taxon>Bacteria</taxon>
        <taxon>Bacillati</taxon>
        <taxon>Actinomycetota</taxon>
        <taxon>Actinomycetes</taxon>
        <taxon>Propionibacteriales</taxon>
        <taxon>Nocardioidaceae</taxon>
        <taxon>Nocardioides</taxon>
    </lineage>
</organism>
<feature type="transmembrane region" description="Helical" evidence="8">
    <location>
        <begin position="58"/>
        <end position="80"/>
    </location>
</feature>
<evidence type="ECO:0000256" key="5">
    <source>
        <dbReference type="ARBA" id="ARBA00022989"/>
    </source>
</evidence>
<evidence type="ECO:0000256" key="7">
    <source>
        <dbReference type="RuleBase" id="RU003942"/>
    </source>
</evidence>
<evidence type="ECO:0000313" key="9">
    <source>
        <dbReference type="EMBL" id="MDN4172370.1"/>
    </source>
</evidence>
<dbReference type="InterPro" id="IPR037185">
    <property type="entry name" value="EmrE-like"/>
</dbReference>
<keyword evidence="4 7" id="KW-0812">Transmembrane</keyword>
<comment type="subcellular location">
    <subcellularLocation>
        <location evidence="1 7">Cell membrane</location>
        <topology evidence="1 7">Multi-pass membrane protein</topology>
    </subcellularLocation>
</comment>
<comment type="caution">
    <text evidence="9">The sequence shown here is derived from an EMBL/GenBank/DDBJ whole genome shotgun (WGS) entry which is preliminary data.</text>
</comment>
<dbReference type="Gene3D" id="1.10.3730.20">
    <property type="match status" value="1"/>
</dbReference>
<dbReference type="EMBL" id="JAUHJQ010000001">
    <property type="protein sequence ID" value="MDN4172370.1"/>
    <property type="molecule type" value="Genomic_DNA"/>
</dbReference>
<keyword evidence="6 8" id="KW-0472">Membrane</keyword>
<dbReference type="SUPFAM" id="SSF103481">
    <property type="entry name" value="Multidrug resistance efflux transporter EmrE"/>
    <property type="match status" value="1"/>
</dbReference>
<evidence type="ECO:0000256" key="1">
    <source>
        <dbReference type="ARBA" id="ARBA00004651"/>
    </source>
</evidence>
<dbReference type="Pfam" id="PF00893">
    <property type="entry name" value="Multi_Drug_Res"/>
    <property type="match status" value="1"/>
</dbReference>
<evidence type="ECO:0000256" key="3">
    <source>
        <dbReference type="ARBA" id="ARBA00022475"/>
    </source>
</evidence>
<dbReference type="RefSeq" id="WP_300951264.1">
    <property type="nucleotide sequence ID" value="NZ_JAUHJQ010000001.1"/>
</dbReference>
<evidence type="ECO:0000256" key="2">
    <source>
        <dbReference type="ARBA" id="ARBA00022448"/>
    </source>
</evidence>
<proteinExistence type="inferred from homology"/>
<reference evidence="9" key="1">
    <citation type="submission" date="2023-06" db="EMBL/GenBank/DDBJ databases">
        <title>Draft genome sequence of Nocardioides sp. SOB77.</title>
        <authorList>
            <person name="Zhang G."/>
        </authorList>
    </citation>
    <scope>NUCLEOTIDE SEQUENCE</scope>
    <source>
        <strain evidence="9">SOB77</strain>
    </source>
</reference>
<name>A0ABT8FD44_9ACTN</name>